<feature type="transmembrane region" description="Helical" evidence="1">
    <location>
        <begin position="90"/>
        <end position="107"/>
    </location>
</feature>
<protein>
    <submittedName>
        <fullName evidence="2">Uncharacterized protein</fullName>
    </submittedName>
</protein>
<keyword evidence="1" id="KW-0812">Transmembrane</keyword>
<proteinExistence type="predicted"/>
<organism evidence="2 3">
    <name type="scientific">Trichonephila clavata</name>
    <name type="common">Joro spider</name>
    <name type="synonym">Nephila clavata</name>
    <dbReference type="NCBI Taxonomy" id="2740835"/>
    <lineage>
        <taxon>Eukaryota</taxon>
        <taxon>Metazoa</taxon>
        <taxon>Ecdysozoa</taxon>
        <taxon>Arthropoda</taxon>
        <taxon>Chelicerata</taxon>
        <taxon>Arachnida</taxon>
        <taxon>Araneae</taxon>
        <taxon>Araneomorphae</taxon>
        <taxon>Entelegynae</taxon>
        <taxon>Araneoidea</taxon>
        <taxon>Nephilidae</taxon>
        <taxon>Trichonephila</taxon>
    </lineage>
</organism>
<name>A0A8X6JYS8_TRICU</name>
<evidence type="ECO:0000313" key="3">
    <source>
        <dbReference type="Proteomes" id="UP000887116"/>
    </source>
</evidence>
<keyword evidence="1" id="KW-1133">Transmembrane helix</keyword>
<feature type="transmembrane region" description="Helical" evidence="1">
    <location>
        <begin position="65"/>
        <end position="83"/>
    </location>
</feature>
<reference evidence="2" key="1">
    <citation type="submission" date="2020-07" db="EMBL/GenBank/DDBJ databases">
        <title>Multicomponent nature underlies the extraordinary mechanical properties of spider dragline silk.</title>
        <authorList>
            <person name="Kono N."/>
            <person name="Nakamura H."/>
            <person name="Mori M."/>
            <person name="Yoshida Y."/>
            <person name="Ohtoshi R."/>
            <person name="Malay A.D."/>
            <person name="Moran D.A.P."/>
            <person name="Tomita M."/>
            <person name="Numata K."/>
            <person name="Arakawa K."/>
        </authorList>
    </citation>
    <scope>NUCLEOTIDE SEQUENCE</scope>
</reference>
<evidence type="ECO:0000313" key="2">
    <source>
        <dbReference type="EMBL" id="GFR22986.1"/>
    </source>
</evidence>
<dbReference type="EMBL" id="BMAO01028247">
    <property type="protein sequence ID" value="GFR22986.1"/>
    <property type="molecule type" value="Genomic_DNA"/>
</dbReference>
<sequence>MQLDLSDDTLLNMTEINDLLMANKGALKISGEIIAENQSESFIAFIEITKTIPCGTFPLLNYVHLFWTSCGEIPGFLLYIVLTQFVKRKVLFCVSCFVASTFVYLILLDTDK</sequence>
<evidence type="ECO:0000256" key="1">
    <source>
        <dbReference type="SAM" id="Phobius"/>
    </source>
</evidence>
<keyword evidence="3" id="KW-1185">Reference proteome</keyword>
<comment type="caution">
    <text evidence="2">The sequence shown here is derived from an EMBL/GenBank/DDBJ whole genome shotgun (WGS) entry which is preliminary data.</text>
</comment>
<dbReference type="Proteomes" id="UP000887116">
    <property type="component" value="Unassembled WGS sequence"/>
</dbReference>
<keyword evidence="1" id="KW-0472">Membrane</keyword>
<accession>A0A8X6JYS8</accession>
<dbReference type="AlphaFoldDB" id="A0A8X6JYS8"/>
<gene>
    <name evidence="2" type="ORF">TNCT_118941</name>
</gene>